<keyword evidence="1" id="KW-0812">Transmembrane</keyword>
<evidence type="ECO:0000313" key="3">
    <source>
        <dbReference type="WBParaSite" id="Hba_07468"/>
    </source>
</evidence>
<keyword evidence="1" id="KW-1133">Transmembrane helix</keyword>
<feature type="transmembrane region" description="Helical" evidence="1">
    <location>
        <begin position="203"/>
        <end position="229"/>
    </location>
</feature>
<reference evidence="3" key="1">
    <citation type="submission" date="2016-11" db="UniProtKB">
        <authorList>
            <consortium name="WormBaseParasite"/>
        </authorList>
    </citation>
    <scope>IDENTIFICATION</scope>
</reference>
<evidence type="ECO:0000313" key="2">
    <source>
        <dbReference type="Proteomes" id="UP000095283"/>
    </source>
</evidence>
<proteinExistence type="predicted"/>
<feature type="transmembrane region" description="Helical" evidence="1">
    <location>
        <begin position="103"/>
        <end position="122"/>
    </location>
</feature>
<accession>A0A1I7WQP7</accession>
<evidence type="ECO:0000256" key="1">
    <source>
        <dbReference type="SAM" id="Phobius"/>
    </source>
</evidence>
<keyword evidence="2" id="KW-1185">Reference proteome</keyword>
<dbReference type="AlphaFoldDB" id="A0A1I7WQP7"/>
<dbReference type="Proteomes" id="UP000095283">
    <property type="component" value="Unplaced"/>
</dbReference>
<sequence length="314" mass="36763">MDLGLYIRSVKSREGAVCFRPDLVTFRHLSLILFYNIAYLFILYYLYKINFSSSIVPAQLRSIVIRSDSIPYIPLYVHKPTLFCLFLPNYVISSFTFPSGVLRILYCCLISNAFLGILYLYCRFPRAILQIISLQLIYKRWLMEREIFALVRSWSAVFDRFFFLLSRPVRFGVFVFLAIKFSLFLDLSLNLSQFGKFLLTSGLISYIQFFSFYSLFIFIDGSSCIITFLETPVQKDIHTVFNNYCSRESKITCCNCRPTQNYELIETRIRPVVCLFFTSLIIFNMTVLLINNYFRSFTNASTFIILCLLRGEVS</sequence>
<feature type="transmembrane region" description="Helical" evidence="1">
    <location>
        <begin position="29"/>
        <end position="47"/>
    </location>
</feature>
<protein>
    <submittedName>
        <fullName evidence="3">7TM_GPCR_Srx domain-containing protein</fullName>
    </submittedName>
</protein>
<feature type="transmembrane region" description="Helical" evidence="1">
    <location>
        <begin position="171"/>
        <end position="191"/>
    </location>
</feature>
<feature type="transmembrane region" description="Helical" evidence="1">
    <location>
        <begin position="269"/>
        <end position="290"/>
    </location>
</feature>
<keyword evidence="1" id="KW-0472">Membrane</keyword>
<dbReference type="WBParaSite" id="Hba_07468">
    <property type="protein sequence ID" value="Hba_07468"/>
    <property type="gene ID" value="Hba_07468"/>
</dbReference>
<organism evidence="2 3">
    <name type="scientific">Heterorhabditis bacteriophora</name>
    <name type="common">Entomopathogenic nematode worm</name>
    <dbReference type="NCBI Taxonomy" id="37862"/>
    <lineage>
        <taxon>Eukaryota</taxon>
        <taxon>Metazoa</taxon>
        <taxon>Ecdysozoa</taxon>
        <taxon>Nematoda</taxon>
        <taxon>Chromadorea</taxon>
        <taxon>Rhabditida</taxon>
        <taxon>Rhabditina</taxon>
        <taxon>Rhabditomorpha</taxon>
        <taxon>Strongyloidea</taxon>
        <taxon>Heterorhabditidae</taxon>
        <taxon>Heterorhabditis</taxon>
    </lineage>
</organism>
<name>A0A1I7WQP7_HETBA</name>